<organism evidence="2 3">
    <name type="scientific">Botrytis byssoidea</name>
    <dbReference type="NCBI Taxonomy" id="139641"/>
    <lineage>
        <taxon>Eukaryota</taxon>
        <taxon>Fungi</taxon>
        <taxon>Dikarya</taxon>
        <taxon>Ascomycota</taxon>
        <taxon>Pezizomycotina</taxon>
        <taxon>Leotiomycetes</taxon>
        <taxon>Helotiales</taxon>
        <taxon>Sclerotiniaceae</taxon>
        <taxon>Botrytis</taxon>
    </lineage>
</organism>
<evidence type="ECO:0000313" key="2">
    <source>
        <dbReference type="EMBL" id="KAF7925410.1"/>
    </source>
</evidence>
<reference evidence="2 3" key="1">
    <citation type="journal article" date="2020" name="Genome Biol. Evol.">
        <title>Comparative genomics of Sclerotiniaceae.</title>
        <authorList>
            <person name="Valero Jimenez C.A."/>
            <person name="Steentjes M."/>
            <person name="Scholten O.E."/>
            <person name="Van Kan J.A.L."/>
        </authorList>
    </citation>
    <scope>NUCLEOTIDE SEQUENCE [LARGE SCALE GENOMIC DNA]</scope>
    <source>
        <strain evidence="2 3">MUCL 94</strain>
    </source>
</reference>
<feature type="transmembrane region" description="Helical" evidence="1">
    <location>
        <begin position="50"/>
        <end position="69"/>
    </location>
</feature>
<evidence type="ECO:0000313" key="3">
    <source>
        <dbReference type="Proteomes" id="UP000710849"/>
    </source>
</evidence>
<dbReference type="AlphaFoldDB" id="A0A9P5I4V5"/>
<protein>
    <recommendedName>
        <fullName evidence="4">DUF1746 domain-containing protein</fullName>
    </recommendedName>
</protein>
<dbReference type="RefSeq" id="XP_038728124.1">
    <property type="nucleotide sequence ID" value="XM_038881006.1"/>
</dbReference>
<evidence type="ECO:0000256" key="1">
    <source>
        <dbReference type="SAM" id="Phobius"/>
    </source>
</evidence>
<keyword evidence="1" id="KW-1133">Transmembrane helix</keyword>
<accession>A0A9P5I4V5</accession>
<feature type="transmembrane region" description="Helical" evidence="1">
    <location>
        <begin position="81"/>
        <end position="100"/>
    </location>
</feature>
<gene>
    <name evidence="2" type="ORF">EAE97_010491</name>
</gene>
<keyword evidence="1" id="KW-0812">Transmembrane</keyword>
<keyword evidence="3" id="KW-1185">Reference proteome</keyword>
<feature type="transmembrane region" description="Helical" evidence="1">
    <location>
        <begin position="155"/>
        <end position="175"/>
    </location>
</feature>
<evidence type="ECO:0008006" key="4">
    <source>
        <dbReference type="Google" id="ProtNLM"/>
    </source>
</evidence>
<sequence>MISVKINSQSIHNFEFVRTEPTTSQILFEILLPDCDSAILKITAEGVSNFIFYTYVLSSIYFLHIFQRLIINHHGAFSNQILPIIAIQLSSINYVVIYLHCVWDNLFRYLFNTLLGLPYGPSFFYPTPQHLTEVFLRISIYHPTSEGLDFWTKQLLLFAIELAILSISNCIIPWYEVQQERWRMSTDHLADKEFQIQAKANEWVKGECQNGDLDHRLSHISESLELRLEDNHRFEGKDDEYQALCSDISDVVEDLENIVSQTGDSSVSSAHDLDTLWGLIKRSKWGFESEEGVEETQSDEIDKEEWSILGESAVLEHQTREI</sequence>
<dbReference type="GeneID" id="62154079"/>
<dbReference type="EMBL" id="RCSW01000028">
    <property type="protein sequence ID" value="KAF7925410.1"/>
    <property type="molecule type" value="Genomic_DNA"/>
</dbReference>
<keyword evidence="1" id="KW-0472">Membrane</keyword>
<name>A0A9P5I4V5_9HELO</name>
<comment type="caution">
    <text evidence="2">The sequence shown here is derived from an EMBL/GenBank/DDBJ whole genome shotgun (WGS) entry which is preliminary data.</text>
</comment>
<dbReference type="Proteomes" id="UP000710849">
    <property type="component" value="Unassembled WGS sequence"/>
</dbReference>
<proteinExistence type="predicted"/>